<dbReference type="AlphaFoldDB" id="A0A1G2BN88"/>
<dbReference type="InterPro" id="IPR043728">
    <property type="entry name" value="DUF5671"/>
</dbReference>
<keyword evidence="1" id="KW-1133">Transmembrane helix</keyword>
<feature type="transmembrane region" description="Helical" evidence="1">
    <location>
        <begin position="28"/>
        <end position="53"/>
    </location>
</feature>
<evidence type="ECO:0000256" key="1">
    <source>
        <dbReference type="SAM" id="Phobius"/>
    </source>
</evidence>
<feature type="transmembrane region" description="Helical" evidence="1">
    <location>
        <begin position="181"/>
        <end position="201"/>
    </location>
</feature>
<evidence type="ECO:0000313" key="4">
    <source>
        <dbReference type="Proteomes" id="UP000177817"/>
    </source>
</evidence>
<reference evidence="3 4" key="1">
    <citation type="journal article" date="2016" name="Nat. Commun.">
        <title>Thousands of microbial genomes shed light on interconnected biogeochemical processes in an aquifer system.</title>
        <authorList>
            <person name="Anantharaman K."/>
            <person name="Brown C.T."/>
            <person name="Hug L.A."/>
            <person name="Sharon I."/>
            <person name="Castelle C.J."/>
            <person name="Probst A.J."/>
            <person name="Thomas B.C."/>
            <person name="Singh A."/>
            <person name="Wilkins M.J."/>
            <person name="Karaoz U."/>
            <person name="Brodie E.L."/>
            <person name="Williams K.H."/>
            <person name="Hubbard S.S."/>
            <person name="Banfield J.F."/>
        </authorList>
    </citation>
    <scope>NUCLEOTIDE SEQUENCE [LARGE SCALE GENOMIC DNA]</scope>
</reference>
<feature type="transmembrane region" description="Helical" evidence="1">
    <location>
        <begin position="73"/>
        <end position="90"/>
    </location>
</feature>
<comment type="caution">
    <text evidence="3">The sequence shown here is derived from an EMBL/GenBank/DDBJ whole genome shotgun (WGS) entry which is preliminary data.</text>
</comment>
<feature type="transmembrane region" description="Helical" evidence="1">
    <location>
        <begin position="110"/>
        <end position="135"/>
    </location>
</feature>
<dbReference type="EMBL" id="MHKK01000004">
    <property type="protein sequence ID" value="OGY90612.1"/>
    <property type="molecule type" value="Genomic_DNA"/>
</dbReference>
<dbReference type="Pfam" id="PF18920">
    <property type="entry name" value="DUF5671"/>
    <property type="match status" value="1"/>
</dbReference>
<sequence>MEQTQTATPNQTPVAQPRTGGAQHARNFFLYFLSFVLLYMVAVSIGGVLFYIINKTLPLVGRIATVSAGSLRYHLATLIIGTPVFLWMSWKVNRDSKADEAMRNSGLRKWLTYLTLVVAALVTIGDLIFLVYTLLGGETTLPFILKSAVILVIAGNIFYYYLSDIKFLRSGSSEARQLPRLYFNATGVLALVVIGAGLMFIESPAVQRLRGQDVARLNNLQEVDSGITFYLQTYGKLPASLDDIQVHEGATKDPVTGALFEYTEIDESNYSLCATFATSNKEITDGQDYSYPGSPWLHDAGPFCFQRNLTNILNSTTPVPLKVVPGSRS</sequence>
<keyword evidence="1" id="KW-0472">Membrane</keyword>
<protein>
    <recommendedName>
        <fullName evidence="2">DUF5671 domain-containing protein</fullName>
    </recommendedName>
</protein>
<evidence type="ECO:0000259" key="2">
    <source>
        <dbReference type="Pfam" id="PF18920"/>
    </source>
</evidence>
<evidence type="ECO:0000313" key="3">
    <source>
        <dbReference type="EMBL" id="OGY90612.1"/>
    </source>
</evidence>
<accession>A0A1G2BN88</accession>
<organism evidence="3 4">
    <name type="scientific">Candidatus Komeilibacteria bacterium RIFCSPHIGHO2_01_FULL_52_14</name>
    <dbReference type="NCBI Taxonomy" id="1798549"/>
    <lineage>
        <taxon>Bacteria</taxon>
        <taxon>Candidatus Komeiliibacteriota</taxon>
    </lineage>
</organism>
<keyword evidence="1" id="KW-0812">Transmembrane</keyword>
<dbReference type="Proteomes" id="UP000177817">
    <property type="component" value="Unassembled WGS sequence"/>
</dbReference>
<gene>
    <name evidence="3" type="ORF">A2677_02290</name>
</gene>
<feature type="transmembrane region" description="Helical" evidence="1">
    <location>
        <begin position="141"/>
        <end position="161"/>
    </location>
</feature>
<feature type="domain" description="DUF5671" evidence="2">
    <location>
        <begin position="28"/>
        <end position="157"/>
    </location>
</feature>
<name>A0A1G2BN88_9BACT</name>
<proteinExistence type="predicted"/>